<accession>A0A934JQU7</accession>
<reference evidence="8 9" key="1">
    <citation type="submission" date="2020-10" db="EMBL/GenBank/DDBJ databases">
        <title>Ca. Dormibacterota MAGs.</title>
        <authorList>
            <person name="Montgomery K."/>
        </authorList>
    </citation>
    <scope>NUCLEOTIDE SEQUENCE [LARGE SCALE GENOMIC DNA]</scope>
    <source>
        <strain evidence="8">SC8812_S17_18</strain>
    </source>
</reference>
<keyword evidence="3 8" id="KW-0378">Hydrolase</keyword>
<dbReference type="Proteomes" id="UP000606991">
    <property type="component" value="Unassembled WGS sequence"/>
</dbReference>
<dbReference type="FunFam" id="3.30.420.10:FF:000003">
    <property type="entry name" value="Oligoribonuclease"/>
    <property type="match status" value="1"/>
</dbReference>
<dbReference type="InterPro" id="IPR036397">
    <property type="entry name" value="RNaseH_sf"/>
</dbReference>
<dbReference type="SMART" id="SM00479">
    <property type="entry name" value="EXOIII"/>
    <property type="match status" value="1"/>
</dbReference>
<dbReference type="InterPro" id="IPR022894">
    <property type="entry name" value="Oligoribonuclease"/>
</dbReference>
<evidence type="ECO:0000256" key="2">
    <source>
        <dbReference type="ARBA" id="ARBA00022722"/>
    </source>
</evidence>
<dbReference type="SUPFAM" id="SSF53098">
    <property type="entry name" value="Ribonuclease H-like"/>
    <property type="match status" value="1"/>
</dbReference>
<keyword evidence="4" id="KW-0269">Exonuclease</keyword>
<evidence type="ECO:0000313" key="8">
    <source>
        <dbReference type="EMBL" id="MBJ7593382.1"/>
    </source>
</evidence>
<dbReference type="InterPro" id="IPR013520">
    <property type="entry name" value="Ribonucl_H"/>
</dbReference>
<dbReference type="NCBIfam" id="NF003765">
    <property type="entry name" value="PRK05359.1"/>
    <property type="match status" value="1"/>
</dbReference>
<sequence length="183" mass="20139">MDLEMTGLDPARHVIVEIATLLTDDDLRLIADGPDIVVHATADQLTQMDDVVRTMHTGSGLLAAIQTSAISLADAGARTVEFLRTHIDEPRTVPLCGNSIGTDRRFLAAQIPEVDEFLHYRSIDVTSLKELCRRWYPDALGRAPAKAEAHRALDDIRESIAELAYYRSTIFVDNSGVRPSIGD</sequence>
<dbReference type="PANTHER" id="PTHR11046:SF0">
    <property type="entry name" value="OLIGORIBONUCLEASE, MITOCHONDRIAL"/>
    <property type="match status" value="1"/>
</dbReference>
<dbReference type="InterPro" id="IPR012337">
    <property type="entry name" value="RNaseH-like_sf"/>
</dbReference>
<dbReference type="AlphaFoldDB" id="A0A934JQU7"/>
<name>A0A934JQU7_9BACT</name>
<dbReference type="EMBL" id="JAEKNS010000010">
    <property type="protein sequence ID" value="MBJ7593382.1"/>
    <property type="molecule type" value="Genomic_DNA"/>
</dbReference>
<protein>
    <recommendedName>
        <fullName evidence="6">Oligoribonuclease</fullName>
    </recommendedName>
</protein>
<evidence type="ECO:0000256" key="3">
    <source>
        <dbReference type="ARBA" id="ARBA00022801"/>
    </source>
</evidence>
<evidence type="ECO:0000256" key="5">
    <source>
        <dbReference type="ARBA" id="ARBA00057155"/>
    </source>
</evidence>
<gene>
    <name evidence="8" type="primary">orn</name>
    <name evidence="8" type="ORF">JF886_00730</name>
</gene>
<dbReference type="CDD" id="cd06135">
    <property type="entry name" value="Orn"/>
    <property type="match status" value="1"/>
</dbReference>
<evidence type="ECO:0000313" key="9">
    <source>
        <dbReference type="Proteomes" id="UP000606991"/>
    </source>
</evidence>
<evidence type="ECO:0000256" key="4">
    <source>
        <dbReference type="ARBA" id="ARBA00022839"/>
    </source>
</evidence>
<organism evidence="8 9">
    <name type="scientific">Candidatus Aeolococcus gillhamiae</name>
    <dbReference type="NCBI Taxonomy" id="3127015"/>
    <lineage>
        <taxon>Bacteria</taxon>
        <taxon>Bacillati</taxon>
        <taxon>Candidatus Dormiibacterota</taxon>
        <taxon>Candidatus Dormibacteria</taxon>
        <taxon>Candidatus Aeolococcales</taxon>
        <taxon>Candidatus Aeolococcaceae</taxon>
        <taxon>Candidatus Aeolococcus</taxon>
    </lineage>
</organism>
<comment type="caution">
    <text evidence="8">The sequence shown here is derived from an EMBL/GenBank/DDBJ whole genome shotgun (WGS) entry which is preliminary data.</text>
</comment>
<evidence type="ECO:0000259" key="7">
    <source>
        <dbReference type="SMART" id="SM00479"/>
    </source>
</evidence>
<comment type="function">
    <text evidence="5">3'-to-5' exoribonuclease specific for small oligoribonucleotides.</text>
</comment>
<evidence type="ECO:0000256" key="6">
    <source>
        <dbReference type="ARBA" id="ARBA00070964"/>
    </source>
</evidence>
<comment type="similarity">
    <text evidence="1">Belongs to the oligoribonuclease family.</text>
</comment>
<dbReference type="Gene3D" id="3.30.420.10">
    <property type="entry name" value="Ribonuclease H-like superfamily/Ribonuclease H"/>
    <property type="match status" value="1"/>
</dbReference>
<dbReference type="GO" id="GO:0000175">
    <property type="term" value="F:3'-5'-RNA exonuclease activity"/>
    <property type="evidence" value="ECO:0007669"/>
    <property type="project" value="InterPro"/>
</dbReference>
<evidence type="ECO:0000256" key="1">
    <source>
        <dbReference type="ARBA" id="ARBA00009921"/>
    </source>
</evidence>
<feature type="domain" description="Exonuclease" evidence="7">
    <location>
        <begin position="1"/>
        <end position="172"/>
    </location>
</feature>
<dbReference type="Pfam" id="PF00929">
    <property type="entry name" value="RNase_T"/>
    <property type="match status" value="1"/>
</dbReference>
<proteinExistence type="inferred from homology"/>
<dbReference type="PANTHER" id="PTHR11046">
    <property type="entry name" value="OLIGORIBONUCLEASE, MITOCHONDRIAL"/>
    <property type="match status" value="1"/>
</dbReference>
<keyword evidence="2" id="KW-0540">Nuclease</keyword>
<dbReference type="GO" id="GO:0003676">
    <property type="term" value="F:nucleic acid binding"/>
    <property type="evidence" value="ECO:0007669"/>
    <property type="project" value="InterPro"/>
</dbReference>